<dbReference type="AlphaFoldDB" id="A0A9W8BBP5"/>
<accession>A0A9W8BBP5</accession>
<evidence type="ECO:0000313" key="4">
    <source>
        <dbReference type="Proteomes" id="UP001151582"/>
    </source>
</evidence>
<evidence type="ECO:0000256" key="1">
    <source>
        <dbReference type="SAM" id="MobiDB-lite"/>
    </source>
</evidence>
<proteinExistence type="predicted"/>
<sequence length="82" mass="8681">MFGMDLTAEQRATVSRYLGRAWAGAIIIAGVGYGLAHVMGGPRTSKHRQQALAKQADDKAHLAHTSSQPLSPSAQDAKTPPK</sequence>
<keyword evidence="2" id="KW-0472">Membrane</keyword>
<gene>
    <name evidence="3" type="ORF">H4R34_000944</name>
</gene>
<dbReference type="EMBL" id="JANBQB010000034">
    <property type="protein sequence ID" value="KAJ1983984.1"/>
    <property type="molecule type" value="Genomic_DNA"/>
</dbReference>
<keyword evidence="2" id="KW-1133">Transmembrane helix</keyword>
<keyword evidence="4" id="KW-1185">Reference proteome</keyword>
<protein>
    <submittedName>
        <fullName evidence="3">Uncharacterized protein</fullName>
    </submittedName>
</protein>
<keyword evidence="2" id="KW-0812">Transmembrane</keyword>
<organism evidence="3 4">
    <name type="scientific">Dimargaris verticillata</name>
    <dbReference type="NCBI Taxonomy" id="2761393"/>
    <lineage>
        <taxon>Eukaryota</taxon>
        <taxon>Fungi</taxon>
        <taxon>Fungi incertae sedis</taxon>
        <taxon>Zoopagomycota</taxon>
        <taxon>Kickxellomycotina</taxon>
        <taxon>Dimargaritomycetes</taxon>
        <taxon>Dimargaritales</taxon>
        <taxon>Dimargaritaceae</taxon>
        <taxon>Dimargaris</taxon>
    </lineage>
</organism>
<feature type="compositionally biased region" description="Polar residues" evidence="1">
    <location>
        <begin position="65"/>
        <end position="76"/>
    </location>
</feature>
<comment type="caution">
    <text evidence="3">The sequence shown here is derived from an EMBL/GenBank/DDBJ whole genome shotgun (WGS) entry which is preliminary data.</text>
</comment>
<feature type="region of interest" description="Disordered" evidence="1">
    <location>
        <begin position="42"/>
        <end position="82"/>
    </location>
</feature>
<reference evidence="3" key="1">
    <citation type="submission" date="2022-07" db="EMBL/GenBank/DDBJ databases">
        <title>Phylogenomic reconstructions and comparative analyses of Kickxellomycotina fungi.</title>
        <authorList>
            <person name="Reynolds N.K."/>
            <person name="Stajich J.E."/>
            <person name="Barry K."/>
            <person name="Grigoriev I.V."/>
            <person name="Crous P."/>
            <person name="Smith M.E."/>
        </authorList>
    </citation>
    <scope>NUCLEOTIDE SEQUENCE</scope>
    <source>
        <strain evidence="3">RSA 567</strain>
    </source>
</reference>
<name>A0A9W8BBP5_9FUNG</name>
<feature type="transmembrane region" description="Helical" evidence="2">
    <location>
        <begin position="20"/>
        <end position="40"/>
    </location>
</feature>
<dbReference type="Proteomes" id="UP001151582">
    <property type="component" value="Unassembled WGS sequence"/>
</dbReference>
<evidence type="ECO:0000256" key="2">
    <source>
        <dbReference type="SAM" id="Phobius"/>
    </source>
</evidence>
<evidence type="ECO:0000313" key="3">
    <source>
        <dbReference type="EMBL" id="KAJ1983984.1"/>
    </source>
</evidence>